<comment type="caution">
    <text evidence="2">The sequence shown here is derived from an EMBL/GenBank/DDBJ whole genome shotgun (WGS) entry which is preliminary data.</text>
</comment>
<dbReference type="Gene3D" id="3.90.320.10">
    <property type="match status" value="1"/>
</dbReference>
<feature type="domain" description="PD-(D/E)XK endonuclease-like" evidence="1">
    <location>
        <begin position="21"/>
        <end position="225"/>
    </location>
</feature>
<dbReference type="Proteomes" id="UP000609121">
    <property type="component" value="Unassembled WGS sequence"/>
</dbReference>
<evidence type="ECO:0000313" key="3">
    <source>
        <dbReference type="Proteomes" id="UP000609121"/>
    </source>
</evidence>
<gene>
    <name evidence="2" type="ORF">ICN82_17100</name>
</gene>
<dbReference type="InterPro" id="IPR038726">
    <property type="entry name" value="PDDEXK_AddAB-type"/>
</dbReference>
<accession>A0A8J6Z1G0</accession>
<dbReference type="InterPro" id="IPR011335">
    <property type="entry name" value="Restrct_endonuc-II-like"/>
</dbReference>
<keyword evidence="3" id="KW-1185">Reference proteome</keyword>
<feature type="non-terminal residue" evidence="2">
    <location>
        <position position="1"/>
    </location>
</feature>
<name>A0A8J6Z1G0_9RHOB</name>
<reference evidence="2" key="1">
    <citation type="submission" date="2020-09" db="EMBL/GenBank/DDBJ databases">
        <title>A novel bacterium of genus Mangrovicoccus, isolated from South China Sea.</title>
        <authorList>
            <person name="Huang H."/>
            <person name="Mo K."/>
            <person name="Hu Y."/>
        </authorList>
    </citation>
    <scope>NUCLEOTIDE SEQUENCE</scope>
    <source>
        <strain evidence="2">HB182678</strain>
    </source>
</reference>
<dbReference type="EMBL" id="JACVXA010000063">
    <property type="protein sequence ID" value="MBE3639923.1"/>
    <property type="molecule type" value="Genomic_DNA"/>
</dbReference>
<dbReference type="Pfam" id="PF12705">
    <property type="entry name" value="PDDEXK_1"/>
    <property type="match status" value="1"/>
</dbReference>
<evidence type="ECO:0000313" key="2">
    <source>
        <dbReference type="EMBL" id="MBE3639923.1"/>
    </source>
</evidence>
<dbReference type="InterPro" id="IPR011604">
    <property type="entry name" value="PDDEXK-like_dom_sf"/>
</dbReference>
<protein>
    <submittedName>
        <fullName evidence="2">PD-(D/E)XK nuclease family protein</fullName>
    </submittedName>
</protein>
<organism evidence="2 3">
    <name type="scientific">Mangrovicoccus algicola</name>
    <dbReference type="NCBI Taxonomy" id="2771008"/>
    <lineage>
        <taxon>Bacteria</taxon>
        <taxon>Pseudomonadati</taxon>
        <taxon>Pseudomonadota</taxon>
        <taxon>Alphaproteobacteria</taxon>
        <taxon>Rhodobacterales</taxon>
        <taxon>Paracoccaceae</taxon>
        <taxon>Mangrovicoccus</taxon>
    </lineage>
</organism>
<sequence>LPEPPAPRPSPAPPAAARPRRLSVTEVETLLRDPYQIYAKHVLRLRALDPLRHRPEASLRGTVLHEVLEQVVPQFPGLDRAGQKALLLSAGAEVLERIVPWPTARRFWLARLMRIADHFIAEEEIRRSRGALMATEQGGGHVLPTTGVELVVKTDRIDRTPEGAVWLYDYKTGRPPTEKQQAKYNKQLHITAYLAEAGAFGKLGPLHVVGAEYIGLAARPETVPADLEKIPVELVPESLHRLFTRFLDPATGFTAQVARESQGEWSDYDHLSRGGEWDLTQHAEVLKVGDHA</sequence>
<proteinExistence type="predicted"/>
<dbReference type="AlphaFoldDB" id="A0A8J6Z1G0"/>
<evidence type="ECO:0000259" key="1">
    <source>
        <dbReference type="Pfam" id="PF12705"/>
    </source>
</evidence>
<dbReference type="SUPFAM" id="SSF52980">
    <property type="entry name" value="Restriction endonuclease-like"/>
    <property type="match status" value="1"/>
</dbReference>
<dbReference type="RefSeq" id="WP_193185168.1">
    <property type="nucleotide sequence ID" value="NZ_JACVXA010000063.1"/>
</dbReference>